<organism evidence="11 12">
    <name type="scientific">Callorhinus ursinus</name>
    <name type="common">Northern fur seal</name>
    <dbReference type="NCBI Taxonomy" id="34884"/>
    <lineage>
        <taxon>Eukaryota</taxon>
        <taxon>Metazoa</taxon>
        <taxon>Chordata</taxon>
        <taxon>Craniata</taxon>
        <taxon>Vertebrata</taxon>
        <taxon>Euteleostomi</taxon>
        <taxon>Mammalia</taxon>
        <taxon>Eutheria</taxon>
        <taxon>Laurasiatheria</taxon>
        <taxon>Carnivora</taxon>
        <taxon>Caniformia</taxon>
        <taxon>Pinnipedia</taxon>
        <taxon>Otariidae</taxon>
        <taxon>Callorhinus</taxon>
    </lineage>
</organism>
<sequence length="797" mass="90399">MRPAASVRTGGSRERASGGPAPPENTRDIIMIYEEDAEEWALYLMEVFLHVVKREAVLLYRLENYSFWDLELLSLNSYKCKLLILSNGLLKDLTPRKCQFLEKVLHSPESMVTLLCGVTSSDQLYKLLNIAGGKWEMSTEQEPQDYIAVIESIIFRDSEDYLEVNIPTDLGVEHSGETSKRKEIEELSKASRDTIPLAMVLPTEIPCENPGEIFIILRDEVIGDTVEVEFTSNSKCVRTQPTCWNKTVWRMKALDFPAGSVNVRIYCDGVIKATTEMKYSTTAKAMENLLGVARPGDGVCQKDIDELDDILTSIFKREIPYYEFRSFQPEIDPQKEHTHFKELPTLLHCAAKFGLKNLAIHLLQCSGATWASKMKNFEGSDPTHIAERHGHKELKKIFEDFSFLPMSPRRITLKGGWTKRIPEVSRNDEQENDYEDDSTSLLTYSPTTQNPAFHRASGRTSYRRRAEGAEAHERANEEEENAGGTEAEQSLAEVGGGDSVNEYDNDLYVFIPGDSPEHNSPEPLMSCRPPLPPPRPVAAASQLETPPCTLQAGKMVEGQTERSQNWRDLGARQETGGDPKEEEKKEDEKEQGKEEDPYTFVETEDSDYDVILANMSTKKKLGSRSFIINRPPAPTPRPTNIPPKEETTPYIAQVFQQKTAGRQSDGDRFHGPKRQDRARMESQAFSTVDCLAAGQEELILLQEKVKNGKLSVDEALEKFKHWQMGKTELEMIQQEKLRQLRDCIIGKRPEEENVSDKLTIVHHPNGNESARNENMLYNIPFRNKLPTRLQVEKEFGF</sequence>
<dbReference type="SMART" id="SM01282">
    <property type="entry name" value="DBB"/>
    <property type="match status" value="1"/>
</dbReference>
<comment type="function">
    <text evidence="5">Involved in B-cell receptor (BCR)-induced Ca(2+) mobilization from intracellular stores. Promotes Lyn-mediated phosphorylation of IP3 receptors 1 and 2.</text>
</comment>
<feature type="domain" description="TIR" evidence="9">
    <location>
        <begin position="25"/>
        <end position="153"/>
    </location>
</feature>
<dbReference type="InterPro" id="IPR052446">
    <property type="entry name" value="B-cell_PI3K-Signaling_Adptrs"/>
</dbReference>
<dbReference type="GO" id="GO:0051246">
    <property type="term" value="P:regulation of protein metabolic process"/>
    <property type="evidence" value="ECO:0007669"/>
    <property type="project" value="UniProtKB-ARBA"/>
</dbReference>
<dbReference type="InterPro" id="IPR035897">
    <property type="entry name" value="Toll_tir_struct_dom_sf"/>
</dbReference>
<dbReference type="InParanoid" id="A0A3Q7P6E0"/>
<protein>
    <recommendedName>
        <fullName evidence="7">B-cell scaffold protein with ankyrin repeats</fullName>
    </recommendedName>
</protein>
<feature type="compositionally biased region" description="Basic and acidic residues" evidence="8">
    <location>
        <begin position="464"/>
        <end position="475"/>
    </location>
</feature>
<accession>A0A3Q7P6E0</accession>
<dbReference type="FunFam" id="3.40.50.10140:FF:000017">
    <property type="entry name" value="B cell scaffold protein with ankyrin repeats 1"/>
    <property type="match status" value="1"/>
</dbReference>
<feature type="compositionally biased region" description="Polar residues" evidence="8">
    <location>
        <begin position="439"/>
        <end position="451"/>
    </location>
</feature>
<feature type="compositionally biased region" description="Basic and acidic residues" evidence="8">
    <location>
        <begin position="664"/>
        <end position="679"/>
    </location>
</feature>
<keyword evidence="11" id="KW-1185">Reference proteome</keyword>
<dbReference type="Pfam" id="PF18567">
    <property type="entry name" value="TIR_3"/>
    <property type="match status" value="1"/>
</dbReference>
<dbReference type="GO" id="GO:0042113">
    <property type="term" value="P:B cell activation"/>
    <property type="evidence" value="ECO:0007669"/>
    <property type="project" value="UniProtKB-KW"/>
</dbReference>
<feature type="compositionally biased region" description="Pro residues" evidence="8">
    <location>
        <begin position="631"/>
        <end position="641"/>
    </location>
</feature>
<dbReference type="PANTHER" id="PTHR16267:SF13">
    <property type="entry name" value="B-CELL SCAFFOLD PROTEIN WITH ANKYRIN REPEATS"/>
    <property type="match status" value="1"/>
</dbReference>
<dbReference type="GO" id="GO:0007165">
    <property type="term" value="P:signal transduction"/>
    <property type="evidence" value="ECO:0007669"/>
    <property type="project" value="InterPro"/>
</dbReference>
<dbReference type="RefSeq" id="XP_025729295.1">
    <property type="nucleotide sequence ID" value="XM_025873510.1"/>
</dbReference>
<feature type="region of interest" description="Disordered" evidence="8">
    <location>
        <begin position="626"/>
        <end position="645"/>
    </location>
</feature>
<dbReference type="GO" id="GO:0050869">
    <property type="term" value="P:negative regulation of B cell activation"/>
    <property type="evidence" value="ECO:0007669"/>
    <property type="project" value="TreeGrafter"/>
</dbReference>
<evidence type="ECO:0000256" key="7">
    <source>
        <dbReference type="ARBA" id="ARBA00069696"/>
    </source>
</evidence>
<reference key="1">
    <citation type="submission" date="2019-01" db="UniProtKB">
        <authorList>
            <consortium name="RefSeq"/>
        </authorList>
    </citation>
    <scope>IDENTIFICATION</scope>
</reference>
<feature type="region of interest" description="Disordered" evidence="8">
    <location>
        <begin position="659"/>
        <end position="679"/>
    </location>
</feature>
<keyword evidence="4" id="KW-0040">ANK repeat</keyword>
<keyword evidence="3" id="KW-0075">B-cell activation</keyword>
<gene>
    <name evidence="12" type="primary">BANK1</name>
</gene>
<comment type="subunit">
    <text evidence="6">Interacts with LYN, ITPR1 and ITPR2.</text>
</comment>
<reference evidence="12" key="2">
    <citation type="submission" date="2025-08" db="UniProtKB">
        <authorList>
            <consortium name="RefSeq"/>
        </authorList>
    </citation>
    <scope>IDENTIFICATION</scope>
    <source>
        <tissue evidence="12">Blood</tissue>
    </source>
</reference>
<dbReference type="Gene3D" id="3.40.50.10140">
    <property type="entry name" value="Toll/interleukin-1 receptor homology (TIR) domain"/>
    <property type="match status" value="1"/>
</dbReference>
<feature type="region of interest" description="Disordered" evidence="8">
    <location>
        <begin position="1"/>
        <end position="23"/>
    </location>
</feature>
<feature type="compositionally biased region" description="Basic and acidic residues" evidence="8">
    <location>
        <begin position="569"/>
        <end position="596"/>
    </location>
</feature>
<evidence type="ECO:0000256" key="5">
    <source>
        <dbReference type="ARBA" id="ARBA00054773"/>
    </source>
</evidence>
<name>A0A3Q7P6E0_CALUR</name>
<evidence type="ECO:0000256" key="8">
    <source>
        <dbReference type="SAM" id="MobiDB-lite"/>
    </source>
</evidence>
<evidence type="ECO:0000256" key="4">
    <source>
        <dbReference type="ARBA" id="ARBA00023043"/>
    </source>
</evidence>
<dbReference type="InterPro" id="IPR000157">
    <property type="entry name" value="TIR_dom"/>
</dbReference>
<dbReference type="GO" id="GO:1990782">
    <property type="term" value="F:protein tyrosine kinase binding"/>
    <property type="evidence" value="ECO:0007669"/>
    <property type="project" value="TreeGrafter"/>
</dbReference>
<dbReference type="AlphaFoldDB" id="A0A3Q7P6E0"/>
<dbReference type="PANTHER" id="PTHR16267">
    <property type="entry name" value="BANK1/PIK3AP1 FAMILY MEMBER"/>
    <property type="match status" value="1"/>
</dbReference>
<dbReference type="Pfam" id="PF14545">
    <property type="entry name" value="DBB"/>
    <property type="match status" value="1"/>
</dbReference>
<dbReference type="InterPro" id="IPR041340">
    <property type="entry name" value="PIK3AP1_TIR"/>
</dbReference>
<keyword evidence="2" id="KW-0677">Repeat</keyword>
<evidence type="ECO:0000259" key="9">
    <source>
        <dbReference type="PROSITE" id="PS50104"/>
    </source>
</evidence>
<dbReference type="CTD" id="55024"/>
<dbReference type="GO" id="GO:0051898">
    <property type="term" value="P:negative regulation of phosphatidylinositol 3-kinase/protein kinase B signal transduction"/>
    <property type="evidence" value="ECO:0007669"/>
    <property type="project" value="TreeGrafter"/>
</dbReference>
<dbReference type="Proteomes" id="UP000286641">
    <property type="component" value="Unplaced"/>
</dbReference>
<evidence type="ECO:0000313" key="11">
    <source>
        <dbReference type="Proteomes" id="UP000286641"/>
    </source>
</evidence>
<dbReference type="GO" id="GO:0005102">
    <property type="term" value="F:signaling receptor binding"/>
    <property type="evidence" value="ECO:0007669"/>
    <property type="project" value="TreeGrafter"/>
</dbReference>
<feature type="domain" description="DBB" evidence="10">
    <location>
        <begin position="200"/>
        <end position="327"/>
    </location>
</feature>
<evidence type="ECO:0000256" key="3">
    <source>
        <dbReference type="ARBA" id="ARBA00022936"/>
    </source>
</evidence>
<evidence type="ECO:0000313" key="12">
    <source>
        <dbReference type="RefSeq" id="XP_025729295.1"/>
    </source>
</evidence>
<dbReference type="PROSITE" id="PS51376">
    <property type="entry name" value="DBB"/>
    <property type="match status" value="1"/>
</dbReference>
<evidence type="ECO:0000256" key="6">
    <source>
        <dbReference type="ARBA" id="ARBA00065779"/>
    </source>
</evidence>
<dbReference type="PROSITE" id="PS50104">
    <property type="entry name" value="TIR"/>
    <property type="match status" value="1"/>
</dbReference>
<feature type="region of interest" description="Disordered" evidence="8">
    <location>
        <begin position="422"/>
        <end position="540"/>
    </location>
</feature>
<dbReference type="InterPro" id="IPR017893">
    <property type="entry name" value="DBB_domain"/>
</dbReference>
<evidence type="ECO:0000256" key="1">
    <source>
        <dbReference type="ARBA" id="ARBA00022553"/>
    </source>
</evidence>
<feature type="region of interest" description="Disordered" evidence="8">
    <location>
        <begin position="555"/>
        <end position="597"/>
    </location>
</feature>
<evidence type="ECO:0000256" key="2">
    <source>
        <dbReference type="ARBA" id="ARBA00022737"/>
    </source>
</evidence>
<evidence type="ECO:0000259" key="10">
    <source>
        <dbReference type="PROSITE" id="PS51376"/>
    </source>
</evidence>
<proteinExistence type="predicted"/>
<keyword evidence="1" id="KW-0597">Phosphoprotein</keyword>